<dbReference type="STRING" id="1307839.L21SP5_01902"/>
<gene>
    <name evidence="1" type="ORF">L21SP5_01902</name>
</gene>
<dbReference type="Proteomes" id="UP000064893">
    <property type="component" value="Chromosome"/>
</dbReference>
<evidence type="ECO:0000313" key="1">
    <source>
        <dbReference type="EMBL" id="ALO15541.1"/>
    </source>
</evidence>
<name>A0A0S2I046_9BACT</name>
<accession>A0A0S2I046</accession>
<protein>
    <submittedName>
        <fullName evidence="1">Uncharacterized protein</fullName>
    </submittedName>
</protein>
<dbReference type="KEGG" id="blq:L21SP5_01902"/>
<evidence type="ECO:0000313" key="2">
    <source>
        <dbReference type="Proteomes" id="UP000064893"/>
    </source>
</evidence>
<sequence>MHTSHISIGTEGYYSYGGISNLNKTEAQLNGSYEWGSKSKSPAAIQMIK</sequence>
<dbReference type="EMBL" id="CP013118">
    <property type="protein sequence ID" value="ALO15541.1"/>
    <property type="molecule type" value="Genomic_DNA"/>
</dbReference>
<keyword evidence="2" id="KW-1185">Reference proteome</keyword>
<organism evidence="1 2">
    <name type="scientific">Salinivirga cyanobacteriivorans</name>
    <dbReference type="NCBI Taxonomy" id="1307839"/>
    <lineage>
        <taxon>Bacteria</taxon>
        <taxon>Pseudomonadati</taxon>
        <taxon>Bacteroidota</taxon>
        <taxon>Bacteroidia</taxon>
        <taxon>Bacteroidales</taxon>
        <taxon>Salinivirgaceae</taxon>
        <taxon>Salinivirga</taxon>
    </lineage>
</organism>
<proteinExistence type="predicted"/>
<dbReference type="AlphaFoldDB" id="A0A0S2I046"/>
<reference evidence="1 2" key="1">
    <citation type="submission" date="2015-11" db="EMBL/GenBank/DDBJ databases">
        <title>Description and complete genome sequence of a novel strain predominating in hypersaline microbial mats and representing a new family of the Bacteriodetes phylum.</title>
        <authorList>
            <person name="Spring S."/>
            <person name="Bunk B."/>
            <person name="Sproer C."/>
            <person name="Klenk H.-P."/>
        </authorList>
    </citation>
    <scope>NUCLEOTIDE SEQUENCE [LARGE SCALE GENOMIC DNA]</scope>
    <source>
        <strain evidence="1 2">L21-Spi-D4</strain>
    </source>
</reference>